<feature type="domain" description="FAD dependent oxidoreductase" evidence="2">
    <location>
        <begin position="11"/>
        <end position="94"/>
    </location>
</feature>
<dbReference type="PANTHER" id="PTHR13847">
    <property type="entry name" value="SARCOSINE DEHYDROGENASE-RELATED"/>
    <property type="match status" value="1"/>
</dbReference>
<dbReference type="AlphaFoldDB" id="A0A0P1EZH5"/>
<name>A0A0P1EZH5_9RHOB</name>
<dbReference type="InterPro" id="IPR036188">
    <property type="entry name" value="FAD/NAD-bd_sf"/>
</dbReference>
<evidence type="ECO:0000256" key="1">
    <source>
        <dbReference type="ARBA" id="ARBA00023002"/>
    </source>
</evidence>
<dbReference type="RefSeq" id="WP_058276149.1">
    <property type="nucleotide sequence ID" value="NZ_CYPU01000010.1"/>
</dbReference>
<evidence type="ECO:0000259" key="2">
    <source>
        <dbReference type="Pfam" id="PF01266"/>
    </source>
</evidence>
<evidence type="ECO:0000313" key="3">
    <source>
        <dbReference type="EMBL" id="CUH46317.1"/>
    </source>
</evidence>
<accession>A0A0P1EZH5</accession>
<dbReference type="Gene3D" id="3.50.50.60">
    <property type="entry name" value="FAD/NAD(P)-binding domain"/>
    <property type="match status" value="1"/>
</dbReference>
<dbReference type="GeneID" id="69258293"/>
<protein>
    <submittedName>
        <fullName evidence="3">Sarcosine oxidase, beta subunit family</fullName>
    </submittedName>
</protein>
<organism evidence="3 4">
    <name type="scientific">Ruegeria atlantica</name>
    <dbReference type="NCBI Taxonomy" id="81569"/>
    <lineage>
        <taxon>Bacteria</taxon>
        <taxon>Pseudomonadati</taxon>
        <taxon>Pseudomonadota</taxon>
        <taxon>Alphaproteobacteria</taxon>
        <taxon>Rhodobacterales</taxon>
        <taxon>Roseobacteraceae</taxon>
        <taxon>Ruegeria</taxon>
    </lineage>
</organism>
<dbReference type="GO" id="GO:0005737">
    <property type="term" value="C:cytoplasm"/>
    <property type="evidence" value="ECO:0007669"/>
    <property type="project" value="TreeGrafter"/>
</dbReference>
<dbReference type="SUPFAM" id="SSF51905">
    <property type="entry name" value="FAD/NAD(P)-binding domain"/>
    <property type="match status" value="1"/>
</dbReference>
<evidence type="ECO:0000313" key="4">
    <source>
        <dbReference type="Proteomes" id="UP000050783"/>
    </source>
</evidence>
<sequence length="129" mass="13801">MDDTLPTHVQTVIIGGGSIGANTAYHLTELGHSDVVVLEQGQLTSGTTWHAAGLIVAGLLKSEAECAIYTHGRDLYANLEKETGISTGCRQSMSRASTSIASPVKWRHRLFDATEHLNCGKALWSALPQ</sequence>
<dbReference type="EMBL" id="CYPU01000010">
    <property type="protein sequence ID" value="CUH46317.1"/>
    <property type="molecule type" value="Genomic_DNA"/>
</dbReference>
<dbReference type="GO" id="GO:0016491">
    <property type="term" value="F:oxidoreductase activity"/>
    <property type="evidence" value="ECO:0007669"/>
    <property type="project" value="UniProtKB-KW"/>
</dbReference>
<reference evidence="3 4" key="1">
    <citation type="submission" date="2015-09" db="EMBL/GenBank/DDBJ databases">
        <authorList>
            <consortium name="Swine Surveillance"/>
        </authorList>
    </citation>
    <scope>NUCLEOTIDE SEQUENCE [LARGE SCALE GENOMIC DNA]</scope>
    <source>
        <strain evidence="3 4">CECT 4292</strain>
    </source>
</reference>
<dbReference type="PANTHER" id="PTHR13847:SF193">
    <property type="entry name" value="PYRUVATE DEHYDROGENASE PHOSPHATASE REGULATORY SUBUNIT, MITOCHONDRIAL"/>
    <property type="match status" value="1"/>
</dbReference>
<dbReference type="InterPro" id="IPR006076">
    <property type="entry name" value="FAD-dep_OxRdtase"/>
</dbReference>
<dbReference type="Pfam" id="PF01266">
    <property type="entry name" value="DAO"/>
    <property type="match status" value="1"/>
</dbReference>
<gene>
    <name evidence="3" type="ORF">RUA4292_00482</name>
</gene>
<dbReference type="Proteomes" id="UP000050783">
    <property type="component" value="Unassembled WGS sequence"/>
</dbReference>
<proteinExistence type="predicted"/>
<keyword evidence="1" id="KW-0560">Oxidoreductase</keyword>